<dbReference type="SMART" id="SM00487">
    <property type="entry name" value="DEXDc"/>
    <property type="match status" value="1"/>
</dbReference>
<feature type="domain" description="Helicase C-terminal" evidence="6">
    <location>
        <begin position="251"/>
        <end position="428"/>
    </location>
</feature>
<comment type="caution">
    <text evidence="7">The sequence shown here is derived from an EMBL/GenBank/DDBJ whole genome shotgun (WGS) entry which is preliminary data.</text>
</comment>
<evidence type="ECO:0000256" key="4">
    <source>
        <dbReference type="ARBA" id="ARBA00022840"/>
    </source>
</evidence>
<name>A0ABQ9JBI7_9CUCU</name>
<dbReference type="Proteomes" id="UP001162164">
    <property type="component" value="Unassembled WGS sequence"/>
</dbReference>
<gene>
    <name evidence="7" type="ORF">NQ317_010629</name>
</gene>
<evidence type="ECO:0000256" key="3">
    <source>
        <dbReference type="ARBA" id="ARBA00022801"/>
    </source>
</evidence>
<dbReference type="InterPro" id="IPR011709">
    <property type="entry name" value="DEAD-box_helicase_OB_fold"/>
</dbReference>
<reference evidence="7" key="1">
    <citation type="journal article" date="2023" name="Insect Mol. Biol.">
        <title>Genome sequencing provides insights into the evolution of gene families encoding plant cell wall-degrading enzymes in longhorned beetles.</title>
        <authorList>
            <person name="Shin N.R."/>
            <person name="Okamura Y."/>
            <person name="Kirsch R."/>
            <person name="Pauchet Y."/>
        </authorList>
    </citation>
    <scope>NUCLEOTIDE SEQUENCE</scope>
    <source>
        <strain evidence="7">MMC_N1</strain>
    </source>
</reference>
<keyword evidence="3" id="KW-0378">Hydrolase</keyword>
<dbReference type="SMART" id="SM00490">
    <property type="entry name" value="HELICc"/>
    <property type="match status" value="1"/>
</dbReference>
<evidence type="ECO:0000313" key="7">
    <source>
        <dbReference type="EMBL" id="KAJ8975514.1"/>
    </source>
</evidence>
<dbReference type="InterPro" id="IPR027417">
    <property type="entry name" value="P-loop_NTPase"/>
</dbReference>
<protein>
    <recommendedName>
        <fullName evidence="1">RNA helicase</fullName>
        <ecNumber evidence="1">3.6.4.13</ecNumber>
    </recommendedName>
</protein>
<keyword evidence="4" id="KW-0067">ATP-binding</keyword>
<dbReference type="InterPro" id="IPR002464">
    <property type="entry name" value="DNA/RNA_helicase_DEAH_CS"/>
</dbReference>
<keyword evidence="2" id="KW-0547">Nucleotide-binding</keyword>
<dbReference type="InterPro" id="IPR048333">
    <property type="entry name" value="HA2_WH"/>
</dbReference>
<sequence>MSDFKPKFLKPAETSSFLDRSEPSAVETTSFIFNKHHSQSIQTQRQRLPIFNNRNHILYLLEKYQTLILIGGDWLRQKHSTSTIPHRAKWPAQIGVCEPRRVAAISLANRLADEMGALVQSDTVGYAVRFDTCYNNPKIKYMTEGILLREMMSDPLLKNYSAIMLDEVHERTLYTDILMGLLKKILKKRSELRLIVASATLDAKELQQFFNKNVTDDKKIDTSVILSVEGRQFPVDIHYVAEPVPCYVQASVDTVLKINSSKEQGDILVFLTGQEEVDRAVRLLNEHADLIEGANKKEKMFVLPMYGSLPYHEQLKVFKHAPAGYRKVVVATNIAETSITIPGVVHVIDCGFVKMRWFNTETHTDSLITLPISKASADQRAGRAGRMRAGKVYRLYTEEYASKLADSTPPEMVRSNLTFAVLQLKALGIRNILKFKFPSPPPLANLRSALEILYALDAIDIQGELTRPLGFHMSEFALDPLYSKVLLSSGEFGCSEEILTIISMLQVETVFAKPFKGASVIKARIQKRLFEVEEGDLITYLNEPTEKLLQNYNIPIVSCIRSTETIRKCLVKGLFPNAAYLHYSGVYKTVRGDIELNIHPDSVLYTIAQPQWVVFCEVVHTHKLYMRDVTVIQSDWLLELAPHFYYKTTICISVMGKATTSTFSLSISSANDFNRSLSICSLVSIILSCLPPINSQSRMVPSPEVDKSRPFTNVTFVTNSLCPKQKLTML</sequence>
<dbReference type="Gene3D" id="1.20.120.1080">
    <property type="match status" value="1"/>
</dbReference>
<dbReference type="EC" id="3.6.4.13" evidence="1"/>
<keyword evidence="8" id="KW-1185">Reference proteome</keyword>
<dbReference type="Gene3D" id="3.40.50.300">
    <property type="entry name" value="P-loop containing nucleotide triphosphate hydrolases"/>
    <property type="match status" value="2"/>
</dbReference>
<dbReference type="PANTHER" id="PTHR18934:SF136">
    <property type="entry name" value="ATP-DEPENDENT RNA HELICASE DHX35-RELATED"/>
    <property type="match status" value="1"/>
</dbReference>
<dbReference type="InterPro" id="IPR007502">
    <property type="entry name" value="Helicase-assoc_dom"/>
</dbReference>
<dbReference type="Pfam" id="PF04408">
    <property type="entry name" value="WHD_HA2"/>
    <property type="match status" value="1"/>
</dbReference>
<dbReference type="Pfam" id="PF07717">
    <property type="entry name" value="OB_NTP_bind"/>
    <property type="match status" value="1"/>
</dbReference>
<proteinExistence type="predicted"/>
<dbReference type="SUPFAM" id="SSF52540">
    <property type="entry name" value="P-loop containing nucleoside triphosphate hydrolases"/>
    <property type="match status" value="1"/>
</dbReference>
<evidence type="ECO:0000313" key="8">
    <source>
        <dbReference type="Proteomes" id="UP001162164"/>
    </source>
</evidence>
<dbReference type="Pfam" id="PF00271">
    <property type="entry name" value="Helicase_C"/>
    <property type="match status" value="1"/>
</dbReference>
<dbReference type="PROSITE" id="PS51192">
    <property type="entry name" value="HELICASE_ATP_BIND_1"/>
    <property type="match status" value="1"/>
</dbReference>
<dbReference type="SMART" id="SM00847">
    <property type="entry name" value="HA2"/>
    <property type="match status" value="1"/>
</dbReference>
<dbReference type="InterPro" id="IPR001650">
    <property type="entry name" value="Helicase_C-like"/>
</dbReference>
<evidence type="ECO:0000256" key="1">
    <source>
        <dbReference type="ARBA" id="ARBA00012552"/>
    </source>
</evidence>
<evidence type="ECO:0000256" key="2">
    <source>
        <dbReference type="ARBA" id="ARBA00022741"/>
    </source>
</evidence>
<evidence type="ECO:0000259" key="6">
    <source>
        <dbReference type="PROSITE" id="PS51194"/>
    </source>
</evidence>
<dbReference type="Pfam" id="PF21010">
    <property type="entry name" value="HA2_C"/>
    <property type="match status" value="1"/>
</dbReference>
<dbReference type="PANTHER" id="PTHR18934">
    <property type="entry name" value="ATP-DEPENDENT RNA HELICASE"/>
    <property type="match status" value="1"/>
</dbReference>
<dbReference type="EMBL" id="JAPWTJ010000811">
    <property type="protein sequence ID" value="KAJ8975514.1"/>
    <property type="molecule type" value="Genomic_DNA"/>
</dbReference>
<accession>A0ABQ9JBI7</accession>
<dbReference type="PROSITE" id="PS51194">
    <property type="entry name" value="HELICASE_CTER"/>
    <property type="match status" value="1"/>
</dbReference>
<evidence type="ECO:0000259" key="5">
    <source>
        <dbReference type="PROSITE" id="PS51192"/>
    </source>
</evidence>
<dbReference type="CDD" id="cd18791">
    <property type="entry name" value="SF2_C_RHA"/>
    <property type="match status" value="1"/>
</dbReference>
<organism evidence="7 8">
    <name type="scientific">Molorchus minor</name>
    <dbReference type="NCBI Taxonomy" id="1323400"/>
    <lineage>
        <taxon>Eukaryota</taxon>
        <taxon>Metazoa</taxon>
        <taxon>Ecdysozoa</taxon>
        <taxon>Arthropoda</taxon>
        <taxon>Hexapoda</taxon>
        <taxon>Insecta</taxon>
        <taxon>Pterygota</taxon>
        <taxon>Neoptera</taxon>
        <taxon>Endopterygota</taxon>
        <taxon>Coleoptera</taxon>
        <taxon>Polyphaga</taxon>
        <taxon>Cucujiformia</taxon>
        <taxon>Chrysomeloidea</taxon>
        <taxon>Cerambycidae</taxon>
        <taxon>Lamiinae</taxon>
        <taxon>Monochamini</taxon>
        <taxon>Molorchus</taxon>
    </lineage>
</organism>
<dbReference type="PROSITE" id="PS00690">
    <property type="entry name" value="DEAH_ATP_HELICASE"/>
    <property type="match status" value="1"/>
</dbReference>
<feature type="domain" description="Helicase ATP-binding" evidence="5">
    <location>
        <begin position="58"/>
        <end position="219"/>
    </location>
</feature>
<dbReference type="InterPro" id="IPR014001">
    <property type="entry name" value="Helicase_ATP-bd"/>
</dbReference>